<accession>A0A6J4RCT5</accession>
<feature type="compositionally biased region" description="Basic residues" evidence="1">
    <location>
        <begin position="101"/>
        <end position="122"/>
    </location>
</feature>
<proteinExistence type="predicted"/>
<feature type="compositionally biased region" description="Basic residues" evidence="1">
    <location>
        <begin position="49"/>
        <end position="64"/>
    </location>
</feature>
<organism evidence="2">
    <name type="scientific">uncultured Solirubrobacteraceae bacterium</name>
    <dbReference type="NCBI Taxonomy" id="1162706"/>
    <lineage>
        <taxon>Bacteria</taxon>
        <taxon>Bacillati</taxon>
        <taxon>Actinomycetota</taxon>
        <taxon>Thermoleophilia</taxon>
        <taxon>Solirubrobacterales</taxon>
        <taxon>Solirubrobacteraceae</taxon>
        <taxon>environmental samples</taxon>
    </lineage>
</organism>
<feature type="non-terminal residue" evidence="2">
    <location>
        <position position="339"/>
    </location>
</feature>
<evidence type="ECO:0000256" key="1">
    <source>
        <dbReference type="SAM" id="MobiDB-lite"/>
    </source>
</evidence>
<protein>
    <submittedName>
        <fullName evidence="2">Transcriptional regulator, LacI family</fullName>
    </submittedName>
</protein>
<feature type="compositionally biased region" description="Basic and acidic residues" evidence="1">
    <location>
        <begin position="223"/>
        <end position="232"/>
    </location>
</feature>
<feature type="compositionally biased region" description="Basic residues" evidence="1">
    <location>
        <begin position="166"/>
        <end position="187"/>
    </location>
</feature>
<feature type="compositionally biased region" description="Basic residues" evidence="1">
    <location>
        <begin position="238"/>
        <end position="266"/>
    </location>
</feature>
<feature type="non-terminal residue" evidence="2">
    <location>
        <position position="1"/>
    </location>
</feature>
<evidence type="ECO:0000313" key="2">
    <source>
        <dbReference type="EMBL" id="CAA9470422.1"/>
    </source>
</evidence>
<feature type="region of interest" description="Disordered" evidence="1">
    <location>
        <begin position="1"/>
        <end position="339"/>
    </location>
</feature>
<gene>
    <name evidence="2" type="ORF">AVDCRST_MAG69-43</name>
</gene>
<sequence>GPHRGRLGHHGVPSPSGRRHQGGRARPCRDRGAGVPPAARRPIAQVAHHPVRRGRRARHHRPVLRRGGQGRRVDRPPGRLQHLPLQHRGRRRARGGDHRGPLRTRGRRHPHAGRRIALSRHATRGDRDPDRAPRPRVRRPRALRLGGHRERGRRCAGRPLPARAGAHGHRRHQRPARHHAGPHAPRRVPRDPRRAWHRARGGAGADQRLPRGGRLPGDASPARPRDAADGDLRGQQPHVRRRPARAARHAGRGSRRAFGRRLRRPAPRGAAEPAADRDRTPHGGAGRARDAAAPQPPQRGLGASPAHRPRYAPPAARVVRASLLSDTPTPQRNEEAQCL</sequence>
<feature type="compositionally biased region" description="Low complexity" evidence="1">
    <location>
        <begin position="313"/>
        <end position="322"/>
    </location>
</feature>
<dbReference type="EMBL" id="CADCVP010000006">
    <property type="protein sequence ID" value="CAA9470422.1"/>
    <property type="molecule type" value="Genomic_DNA"/>
</dbReference>
<feature type="compositionally biased region" description="Basic and acidic residues" evidence="1">
    <location>
        <begin position="123"/>
        <end position="133"/>
    </location>
</feature>
<reference evidence="2" key="1">
    <citation type="submission" date="2020-02" db="EMBL/GenBank/DDBJ databases">
        <authorList>
            <person name="Meier V. D."/>
        </authorList>
    </citation>
    <scope>NUCLEOTIDE SEQUENCE</scope>
    <source>
        <strain evidence="2">AVDCRST_MAG69</strain>
    </source>
</reference>
<name>A0A6J4RCT5_9ACTN</name>
<dbReference type="AlphaFoldDB" id="A0A6J4RCT5"/>